<dbReference type="NCBIfam" id="TIGR01128">
    <property type="entry name" value="holA"/>
    <property type="match status" value="1"/>
</dbReference>
<protein>
    <recommendedName>
        <fullName evidence="2 9">DNA polymerase III subunit delta</fullName>
        <ecNumber evidence="1 9">2.7.7.7</ecNumber>
    </recommendedName>
</protein>
<dbReference type="Pfam" id="PF14840">
    <property type="entry name" value="DNA_pol3_delt_C"/>
    <property type="match status" value="1"/>
</dbReference>
<keyword evidence="3" id="KW-0808">Transferase</keyword>
<keyword evidence="13" id="KW-1185">Reference proteome</keyword>
<dbReference type="OrthoDB" id="9770982at2"/>
<gene>
    <name evidence="12" type="ORF">N787_10055</name>
</gene>
<evidence type="ECO:0000313" key="13">
    <source>
        <dbReference type="Proteomes" id="UP000029393"/>
    </source>
</evidence>
<dbReference type="CDD" id="cd18138">
    <property type="entry name" value="HLD_clamp_pol_III_delta"/>
    <property type="match status" value="1"/>
</dbReference>
<feature type="domain" description="DNA polymerase III delta N-terminal" evidence="10">
    <location>
        <begin position="21"/>
        <end position="132"/>
    </location>
</feature>
<evidence type="ECO:0000259" key="10">
    <source>
        <dbReference type="Pfam" id="PF06144"/>
    </source>
</evidence>
<dbReference type="AlphaFoldDB" id="A0A091B1T8"/>
<comment type="caution">
    <text evidence="12">The sequence shown here is derived from an EMBL/GenBank/DDBJ whole genome shotgun (WGS) entry which is preliminary data.</text>
</comment>
<dbReference type="EC" id="2.7.7.7" evidence="1 9"/>
<dbReference type="InterPro" id="IPR010372">
    <property type="entry name" value="DNA_pol3_delta_N"/>
</dbReference>
<evidence type="ECO:0000256" key="4">
    <source>
        <dbReference type="ARBA" id="ARBA00022695"/>
    </source>
</evidence>
<evidence type="ECO:0000256" key="1">
    <source>
        <dbReference type="ARBA" id="ARBA00012417"/>
    </source>
</evidence>
<evidence type="ECO:0000256" key="3">
    <source>
        <dbReference type="ARBA" id="ARBA00022679"/>
    </source>
</evidence>
<dbReference type="Gene3D" id="1.10.8.60">
    <property type="match status" value="1"/>
</dbReference>
<evidence type="ECO:0000256" key="8">
    <source>
        <dbReference type="ARBA" id="ARBA00049244"/>
    </source>
</evidence>
<evidence type="ECO:0000256" key="9">
    <source>
        <dbReference type="NCBIfam" id="TIGR01128"/>
    </source>
</evidence>
<feature type="domain" description="DNA polymerase III subunit delta C-terminal" evidence="11">
    <location>
        <begin position="220"/>
        <end position="330"/>
    </location>
</feature>
<dbReference type="Pfam" id="PF06144">
    <property type="entry name" value="DNA_pol3_delta"/>
    <property type="match status" value="1"/>
</dbReference>
<dbReference type="PATRIC" id="fig|1384056.3.peg.1236"/>
<dbReference type="SUPFAM" id="SSF48019">
    <property type="entry name" value="post-AAA+ oligomerization domain-like"/>
    <property type="match status" value="1"/>
</dbReference>
<dbReference type="InterPro" id="IPR032780">
    <property type="entry name" value="DNA_pol3_delt_C"/>
</dbReference>
<dbReference type="PANTHER" id="PTHR34388">
    <property type="entry name" value="DNA POLYMERASE III SUBUNIT DELTA"/>
    <property type="match status" value="1"/>
</dbReference>
<organism evidence="12 13">
    <name type="scientific">Arenimonas metalli CF5-1</name>
    <dbReference type="NCBI Taxonomy" id="1384056"/>
    <lineage>
        <taxon>Bacteria</taxon>
        <taxon>Pseudomonadati</taxon>
        <taxon>Pseudomonadota</taxon>
        <taxon>Gammaproteobacteria</taxon>
        <taxon>Lysobacterales</taxon>
        <taxon>Lysobacteraceae</taxon>
        <taxon>Arenimonas</taxon>
    </lineage>
</organism>
<proteinExistence type="inferred from homology"/>
<dbReference type="InterPro" id="IPR027417">
    <property type="entry name" value="P-loop_NTPase"/>
</dbReference>
<evidence type="ECO:0000256" key="6">
    <source>
        <dbReference type="ARBA" id="ARBA00022932"/>
    </source>
</evidence>
<dbReference type="InterPro" id="IPR005790">
    <property type="entry name" value="DNA_polIII_delta"/>
</dbReference>
<keyword evidence="6" id="KW-0239">DNA-directed DNA polymerase</keyword>
<evidence type="ECO:0000256" key="7">
    <source>
        <dbReference type="ARBA" id="ARBA00034754"/>
    </source>
</evidence>
<accession>A0A091B1T8</accession>
<dbReference type="Proteomes" id="UP000029393">
    <property type="component" value="Unassembled WGS sequence"/>
</dbReference>
<evidence type="ECO:0000313" key="12">
    <source>
        <dbReference type="EMBL" id="KFN46563.1"/>
    </source>
</evidence>
<dbReference type="Gene3D" id="3.40.50.300">
    <property type="entry name" value="P-loop containing nucleotide triphosphate hydrolases"/>
    <property type="match status" value="1"/>
</dbReference>
<reference evidence="12 13" key="1">
    <citation type="submission" date="2013-09" db="EMBL/GenBank/DDBJ databases">
        <title>Genome sequencing of Arenimonas metalli.</title>
        <authorList>
            <person name="Chen F."/>
            <person name="Wang G."/>
        </authorList>
    </citation>
    <scope>NUCLEOTIDE SEQUENCE [LARGE SCALE GENOMIC DNA]</scope>
    <source>
        <strain evidence="12 13">CF5-1</strain>
    </source>
</reference>
<name>A0A091B1T8_9GAMM</name>
<keyword evidence="5" id="KW-0235">DNA replication</keyword>
<dbReference type="RefSeq" id="WP_034211820.1">
    <property type="nucleotide sequence ID" value="NZ_AVCK01000015.1"/>
</dbReference>
<dbReference type="InterPro" id="IPR008921">
    <property type="entry name" value="DNA_pol3_clamp-load_cplx_C"/>
</dbReference>
<keyword evidence="4" id="KW-0548">Nucleotidyltransferase</keyword>
<evidence type="ECO:0000259" key="11">
    <source>
        <dbReference type="Pfam" id="PF14840"/>
    </source>
</evidence>
<dbReference type="PANTHER" id="PTHR34388:SF1">
    <property type="entry name" value="DNA POLYMERASE III SUBUNIT DELTA"/>
    <property type="match status" value="1"/>
</dbReference>
<dbReference type="GO" id="GO:0003887">
    <property type="term" value="F:DNA-directed DNA polymerase activity"/>
    <property type="evidence" value="ECO:0007669"/>
    <property type="project" value="UniProtKB-UniRule"/>
</dbReference>
<dbReference type="GO" id="GO:0003677">
    <property type="term" value="F:DNA binding"/>
    <property type="evidence" value="ECO:0007669"/>
    <property type="project" value="InterPro"/>
</dbReference>
<dbReference type="eggNOG" id="COG1466">
    <property type="taxonomic scope" value="Bacteria"/>
</dbReference>
<comment type="similarity">
    <text evidence="7">Belongs to the DNA polymerase HolA subunit family.</text>
</comment>
<evidence type="ECO:0000256" key="5">
    <source>
        <dbReference type="ARBA" id="ARBA00022705"/>
    </source>
</evidence>
<comment type="catalytic activity">
    <reaction evidence="8">
        <text>DNA(n) + a 2'-deoxyribonucleoside 5'-triphosphate = DNA(n+1) + diphosphate</text>
        <dbReference type="Rhea" id="RHEA:22508"/>
        <dbReference type="Rhea" id="RHEA-COMP:17339"/>
        <dbReference type="Rhea" id="RHEA-COMP:17340"/>
        <dbReference type="ChEBI" id="CHEBI:33019"/>
        <dbReference type="ChEBI" id="CHEBI:61560"/>
        <dbReference type="ChEBI" id="CHEBI:173112"/>
        <dbReference type="EC" id="2.7.7.7"/>
    </reaction>
</comment>
<evidence type="ECO:0000256" key="2">
    <source>
        <dbReference type="ARBA" id="ARBA00017703"/>
    </source>
</evidence>
<dbReference type="GO" id="GO:0006261">
    <property type="term" value="P:DNA-templated DNA replication"/>
    <property type="evidence" value="ECO:0007669"/>
    <property type="project" value="TreeGrafter"/>
</dbReference>
<dbReference type="EMBL" id="AVCK01000015">
    <property type="protein sequence ID" value="KFN46563.1"/>
    <property type="molecule type" value="Genomic_DNA"/>
</dbReference>
<dbReference type="SUPFAM" id="SSF52540">
    <property type="entry name" value="P-loop containing nucleoside triphosphate hydrolases"/>
    <property type="match status" value="1"/>
</dbReference>
<dbReference type="STRING" id="1384056.N787_10055"/>
<dbReference type="Gene3D" id="1.20.272.10">
    <property type="match status" value="1"/>
</dbReference>
<sequence>MELRADRLERQLAGEPLRPVYLVAGGEPLLVQEAADAIRARAREEGYTEREVYDAEGSFDWNTLSRGMASLSLFASRRVFDLRLPTGKPGKDGSEAIREYCENPPPDTVLLITAQDWSKAHAGKWSEAIAKAGHFLPIYPLKTHELGDWLQRRLRGRGLVATPDAVQRLADRVEGNLLAAAQEVDKLALLVGTGRGAAAQAIDEAQMEQLVADSSRFDVFKLVDAALAGDAARAVRMLAALRAEGDQVAGLMPMVAKEVLALCALARAAESGNVMSAMRDARVWDSKQAMYRRAIERHPPSRWEAFVAECGAIDRAAKGRGGGDPWLRLERLLAAIADARARGLLAS</sequence>
<dbReference type="GO" id="GO:0009360">
    <property type="term" value="C:DNA polymerase III complex"/>
    <property type="evidence" value="ECO:0007669"/>
    <property type="project" value="UniProtKB-UniRule"/>
</dbReference>